<accession>A0A834GLB0</accession>
<evidence type="ECO:0000313" key="2">
    <source>
        <dbReference type="Proteomes" id="UP000626092"/>
    </source>
</evidence>
<reference evidence="1" key="1">
    <citation type="submission" date="2019-11" db="EMBL/GenBank/DDBJ databases">
        <authorList>
            <person name="Liu Y."/>
            <person name="Hou J."/>
            <person name="Li T.-Q."/>
            <person name="Guan C.-H."/>
            <person name="Wu X."/>
            <person name="Wu H.-Z."/>
            <person name="Ling F."/>
            <person name="Zhang R."/>
            <person name="Shi X.-G."/>
            <person name="Ren J.-P."/>
            <person name="Chen E.-F."/>
            <person name="Sun J.-M."/>
        </authorList>
    </citation>
    <scope>NUCLEOTIDE SEQUENCE</scope>
    <source>
        <strain evidence="1">Adult_tree_wgs_1</strain>
        <tissue evidence="1">Leaves</tissue>
    </source>
</reference>
<protein>
    <submittedName>
        <fullName evidence="1">Uncharacterized protein</fullName>
    </submittedName>
</protein>
<gene>
    <name evidence="1" type="ORF">RHSIM_Rhsim08G0086800</name>
</gene>
<keyword evidence="2" id="KW-1185">Reference proteome</keyword>
<dbReference type="AlphaFoldDB" id="A0A834GLB0"/>
<dbReference type="EMBL" id="WJXA01000008">
    <property type="protein sequence ID" value="KAF7134720.1"/>
    <property type="molecule type" value="Genomic_DNA"/>
</dbReference>
<name>A0A834GLB0_RHOSS</name>
<organism evidence="1 2">
    <name type="scientific">Rhododendron simsii</name>
    <name type="common">Sims's rhododendron</name>
    <dbReference type="NCBI Taxonomy" id="118357"/>
    <lineage>
        <taxon>Eukaryota</taxon>
        <taxon>Viridiplantae</taxon>
        <taxon>Streptophyta</taxon>
        <taxon>Embryophyta</taxon>
        <taxon>Tracheophyta</taxon>
        <taxon>Spermatophyta</taxon>
        <taxon>Magnoliopsida</taxon>
        <taxon>eudicotyledons</taxon>
        <taxon>Gunneridae</taxon>
        <taxon>Pentapetalae</taxon>
        <taxon>asterids</taxon>
        <taxon>Ericales</taxon>
        <taxon>Ericaceae</taxon>
        <taxon>Ericoideae</taxon>
        <taxon>Rhodoreae</taxon>
        <taxon>Rhododendron</taxon>
    </lineage>
</organism>
<comment type="caution">
    <text evidence="1">The sequence shown here is derived from an EMBL/GenBank/DDBJ whole genome shotgun (WGS) entry which is preliminary data.</text>
</comment>
<proteinExistence type="predicted"/>
<sequence>MNFGTVFHMVAIIEVHIAHHLMLIFGLDFLTFLGRVGETIEFLERNEPVAVGIDLRHHSPDFICRDGAQCLQGVPELRGRDLAVLVGIEMPEDPLALRLVLLSILSHCSVVAALEGVLFGKLGFGISVNGLEME</sequence>
<dbReference type="Proteomes" id="UP000626092">
    <property type="component" value="Unassembled WGS sequence"/>
</dbReference>
<evidence type="ECO:0000313" key="1">
    <source>
        <dbReference type="EMBL" id="KAF7134720.1"/>
    </source>
</evidence>